<dbReference type="Gene3D" id="2.40.50.1020">
    <property type="entry name" value="LytTr DNA-binding domain"/>
    <property type="match status" value="1"/>
</dbReference>
<dbReference type="InterPro" id="IPR007492">
    <property type="entry name" value="LytTR_DNA-bd_dom"/>
</dbReference>
<proteinExistence type="predicted"/>
<gene>
    <name evidence="3" type="ORF">Q0590_22470</name>
</gene>
<keyword evidence="1" id="KW-1133">Transmembrane helix</keyword>
<name>A0ABT8RAC5_9BACT</name>
<feature type="transmembrane region" description="Helical" evidence="1">
    <location>
        <begin position="90"/>
        <end position="110"/>
    </location>
</feature>
<keyword evidence="3" id="KW-0238">DNA-binding</keyword>
<evidence type="ECO:0000259" key="2">
    <source>
        <dbReference type="PROSITE" id="PS50930"/>
    </source>
</evidence>
<keyword evidence="1" id="KW-0472">Membrane</keyword>
<feature type="transmembrane region" description="Helical" evidence="1">
    <location>
        <begin position="122"/>
        <end position="142"/>
    </location>
</feature>
<sequence length="293" mass="34065">MGTNILPSVPYADRWMKILCIPLWAIFFRHTAETAQVIDLLRSPQYYIDILYIMLASFVLWQINVYLIQWIDKRYSWAEETRKRFYIQGALGYGITALLIASFSVVYYTVVLLEPQPLNVSYLLLTEICLSLLFVTIIHLLYTGLWMIHYHRQCLVSLEEEIRTLEKNHAFHGEVNSPEEPKKRTLLVHQGKGLVPVATEQIAYIFLANEVSIVRTLSGQSYTVDGTLEQLTEQLSSKDFFRISRQCIVQKGAIRKVDNESSGRLLLHIQPEHTEQLTVSRRRAPEFKNWMAR</sequence>
<dbReference type="PANTHER" id="PTHR37299:SF1">
    <property type="entry name" value="STAGE 0 SPORULATION PROTEIN A HOMOLOG"/>
    <property type="match status" value="1"/>
</dbReference>
<dbReference type="PANTHER" id="PTHR37299">
    <property type="entry name" value="TRANSCRIPTIONAL REGULATOR-RELATED"/>
    <property type="match status" value="1"/>
</dbReference>
<comment type="caution">
    <text evidence="3">The sequence shown here is derived from an EMBL/GenBank/DDBJ whole genome shotgun (WGS) entry which is preliminary data.</text>
</comment>
<protein>
    <submittedName>
        <fullName evidence="3">LytTR family DNA-binding domain-containing protein</fullName>
    </submittedName>
</protein>
<dbReference type="EMBL" id="JAUKPO010000016">
    <property type="protein sequence ID" value="MDO1449058.1"/>
    <property type="molecule type" value="Genomic_DNA"/>
</dbReference>
<accession>A0ABT8RAC5</accession>
<dbReference type="GO" id="GO:0003677">
    <property type="term" value="F:DNA binding"/>
    <property type="evidence" value="ECO:0007669"/>
    <property type="project" value="UniProtKB-KW"/>
</dbReference>
<evidence type="ECO:0000256" key="1">
    <source>
        <dbReference type="SAM" id="Phobius"/>
    </source>
</evidence>
<dbReference type="InterPro" id="IPR046947">
    <property type="entry name" value="LytR-like"/>
</dbReference>
<keyword evidence="1" id="KW-0812">Transmembrane</keyword>
<dbReference type="PROSITE" id="PS50930">
    <property type="entry name" value="HTH_LYTTR"/>
    <property type="match status" value="1"/>
</dbReference>
<evidence type="ECO:0000313" key="4">
    <source>
        <dbReference type="Proteomes" id="UP001168528"/>
    </source>
</evidence>
<reference evidence="3" key="1">
    <citation type="submission" date="2023-07" db="EMBL/GenBank/DDBJ databases">
        <title>The genome sequence of Rhodocytophaga aerolata KACC 12507.</title>
        <authorList>
            <person name="Zhang X."/>
        </authorList>
    </citation>
    <scope>NUCLEOTIDE SEQUENCE</scope>
    <source>
        <strain evidence="3">KACC 12507</strain>
    </source>
</reference>
<dbReference type="Pfam" id="PF04397">
    <property type="entry name" value="LytTR"/>
    <property type="match status" value="1"/>
</dbReference>
<keyword evidence="4" id="KW-1185">Reference proteome</keyword>
<dbReference type="Proteomes" id="UP001168528">
    <property type="component" value="Unassembled WGS sequence"/>
</dbReference>
<dbReference type="SMART" id="SM00850">
    <property type="entry name" value="LytTR"/>
    <property type="match status" value="1"/>
</dbReference>
<evidence type="ECO:0000313" key="3">
    <source>
        <dbReference type="EMBL" id="MDO1449058.1"/>
    </source>
</evidence>
<feature type="transmembrane region" description="Helical" evidence="1">
    <location>
        <begin position="50"/>
        <end position="69"/>
    </location>
</feature>
<organism evidence="3 4">
    <name type="scientific">Rhodocytophaga aerolata</name>
    <dbReference type="NCBI Taxonomy" id="455078"/>
    <lineage>
        <taxon>Bacteria</taxon>
        <taxon>Pseudomonadati</taxon>
        <taxon>Bacteroidota</taxon>
        <taxon>Cytophagia</taxon>
        <taxon>Cytophagales</taxon>
        <taxon>Rhodocytophagaceae</taxon>
        <taxon>Rhodocytophaga</taxon>
    </lineage>
</organism>
<dbReference type="RefSeq" id="WP_302039860.1">
    <property type="nucleotide sequence ID" value="NZ_JAUKPO010000016.1"/>
</dbReference>
<feature type="domain" description="HTH LytTR-type" evidence="2">
    <location>
        <begin position="186"/>
        <end position="293"/>
    </location>
</feature>